<organism evidence="1 2">
    <name type="scientific">Amycolatopsis rubida</name>
    <dbReference type="NCBI Taxonomy" id="112413"/>
    <lineage>
        <taxon>Bacteria</taxon>
        <taxon>Bacillati</taxon>
        <taxon>Actinomycetota</taxon>
        <taxon>Actinomycetes</taxon>
        <taxon>Pseudonocardiales</taxon>
        <taxon>Pseudonocardiaceae</taxon>
        <taxon>Amycolatopsis</taxon>
    </lineage>
</organism>
<dbReference type="Proteomes" id="UP000470404">
    <property type="component" value="Unassembled WGS sequence"/>
</dbReference>
<sequence>MKLPEVRAARPVRVTVHVPEMAVAALIPDLRLARPTVQPLPEGRVLLVDGRSEGPDRNAMVYDSDGEAAAEQTFGDGIDHVQATRRRGLGRLLR</sequence>
<keyword evidence="2" id="KW-1185">Reference proteome</keyword>
<accession>A0ABX0BYN0</accession>
<gene>
    <name evidence="1" type="ORF">G3I59_20480</name>
</gene>
<evidence type="ECO:0000313" key="1">
    <source>
        <dbReference type="EMBL" id="NEC57910.1"/>
    </source>
</evidence>
<comment type="caution">
    <text evidence="1">The sequence shown here is derived from an EMBL/GenBank/DDBJ whole genome shotgun (WGS) entry which is preliminary data.</text>
</comment>
<protein>
    <submittedName>
        <fullName evidence="1">Uncharacterized protein</fullName>
    </submittedName>
</protein>
<proteinExistence type="predicted"/>
<evidence type="ECO:0000313" key="2">
    <source>
        <dbReference type="Proteomes" id="UP000470404"/>
    </source>
</evidence>
<dbReference type="RefSeq" id="WP_161269503.1">
    <property type="nucleotide sequence ID" value="NZ_FOWC01000004.1"/>
</dbReference>
<dbReference type="EMBL" id="JAAGNC010000094">
    <property type="protein sequence ID" value="NEC57910.1"/>
    <property type="molecule type" value="Genomic_DNA"/>
</dbReference>
<name>A0ABX0BYN0_9PSEU</name>
<reference evidence="1 2" key="1">
    <citation type="submission" date="2020-01" db="EMBL/GenBank/DDBJ databases">
        <title>Insect and environment-associated Actinomycetes.</title>
        <authorList>
            <person name="Currrie C."/>
            <person name="Chevrette M."/>
            <person name="Carlson C."/>
            <person name="Stubbendieck R."/>
            <person name="Wendt-Pienkowski E."/>
        </authorList>
    </citation>
    <scope>NUCLEOTIDE SEQUENCE [LARGE SCALE GENOMIC DNA]</scope>
    <source>
        <strain evidence="1 2">SID8386</strain>
    </source>
</reference>